<feature type="compositionally biased region" description="Basic and acidic residues" evidence="1">
    <location>
        <begin position="1223"/>
        <end position="1234"/>
    </location>
</feature>
<keyword evidence="3" id="KW-1185">Reference proteome</keyword>
<feature type="compositionally biased region" description="Low complexity" evidence="1">
    <location>
        <begin position="179"/>
        <end position="202"/>
    </location>
</feature>
<feature type="region of interest" description="Disordered" evidence="1">
    <location>
        <begin position="920"/>
        <end position="952"/>
    </location>
</feature>
<dbReference type="EMBL" id="JARJCM010000307">
    <property type="protein sequence ID" value="KAJ7019109.1"/>
    <property type="molecule type" value="Genomic_DNA"/>
</dbReference>
<accession>A0AAD6S1H5</accession>
<reference evidence="2" key="1">
    <citation type="submission" date="2023-03" db="EMBL/GenBank/DDBJ databases">
        <title>Massive genome expansion in bonnet fungi (Mycena s.s.) driven by repeated elements and novel gene families across ecological guilds.</title>
        <authorList>
            <consortium name="Lawrence Berkeley National Laboratory"/>
            <person name="Harder C.B."/>
            <person name="Miyauchi S."/>
            <person name="Viragh M."/>
            <person name="Kuo A."/>
            <person name="Thoen E."/>
            <person name="Andreopoulos B."/>
            <person name="Lu D."/>
            <person name="Skrede I."/>
            <person name="Drula E."/>
            <person name="Henrissat B."/>
            <person name="Morin E."/>
            <person name="Kohler A."/>
            <person name="Barry K."/>
            <person name="LaButti K."/>
            <person name="Morin E."/>
            <person name="Salamov A."/>
            <person name="Lipzen A."/>
            <person name="Mereny Z."/>
            <person name="Hegedus B."/>
            <person name="Baldrian P."/>
            <person name="Stursova M."/>
            <person name="Weitz H."/>
            <person name="Taylor A."/>
            <person name="Grigoriev I.V."/>
            <person name="Nagy L.G."/>
            <person name="Martin F."/>
            <person name="Kauserud H."/>
        </authorList>
    </citation>
    <scope>NUCLEOTIDE SEQUENCE</scope>
    <source>
        <strain evidence="2">CBHHK200</strain>
    </source>
</reference>
<organism evidence="2 3">
    <name type="scientific">Mycena alexandri</name>
    <dbReference type="NCBI Taxonomy" id="1745969"/>
    <lineage>
        <taxon>Eukaryota</taxon>
        <taxon>Fungi</taxon>
        <taxon>Dikarya</taxon>
        <taxon>Basidiomycota</taxon>
        <taxon>Agaricomycotina</taxon>
        <taxon>Agaricomycetes</taxon>
        <taxon>Agaricomycetidae</taxon>
        <taxon>Agaricales</taxon>
        <taxon>Marasmiineae</taxon>
        <taxon>Mycenaceae</taxon>
        <taxon>Mycena</taxon>
    </lineage>
</organism>
<feature type="compositionally biased region" description="Pro residues" evidence="1">
    <location>
        <begin position="1169"/>
        <end position="1179"/>
    </location>
</feature>
<proteinExistence type="predicted"/>
<evidence type="ECO:0000313" key="3">
    <source>
        <dbReference type="Proteomes" id="UP001218188"/>
    </source>
</evidence>
<feature type="compositionally biased region" description="Basic and acidic residues" evidence="1">
    <location>
        <begin position="168"/>
        <end position="178"/>
    </location>
</feature>
<sequence length="1241" mass="135799">MSPNASKHSAADQEFIGGVSTRELMEFRAYMYSPQYVASNPTRFVGQEWIDPTELRQFVGPRGFASTSGNFTTGLAGLNPSTRQNNGPGSIAGVSFLDTWSSLSRQNNDLTSIAGNLIKIEPTAPSRFTIPPVVKAEPHTTGIPSSIKLRTLTESGREVFELLDSDTDADHSDLDRVPSRSSSLTRVPSRSSSLTRASRSSSKIPQPSNEIDIVDSEDEDDLIESDTHWEDDFKSLVRTGNFRITRKVGAERIEYLSDLASVYPVFRKPTVIVIDLSDPKYEITDRSLDSLVRNADNDPWTWDGSGTGSSTAKVSVVFGDTPVECRRAASKCRGLFGCENIDTALLEVTRFELDPAPRTAILAAQAETRRYEGTTAEHNVAIFKQVMCNLKCHAVDSKGNKCPGAPIMKARNKGSSRGHGYFIGCSGYSHGFSSGHQITSIPDNVDEQMLAKSLAGQPISTDPGKDTPPCSKFVPGGTGLRQTHCRHPHIKDGVVVKSRIKQFKCPARRAIYVPIDPSIRKVLLVTNNTGHNHPMPILSKVSVGVKETYKNCVKAAGVVGTTVAKVDNASSTKVLLGGKTPSAFAPGLHGKRAKRDIIAAAKREQFPHGLDAAGVFSIYFSGLSKPLPERYIHGYITTEDGGICILTCVPYLLKLLDDPGVQAFDDDTTYKRILGKINEWEVTVYAKVVERAATVARAYINRASADFFEKVFDELQRVKLMVTGKPMPLKRFVPGGNLRVMNADMDGAQILGVCRSVMKHNVPKYSGIPNDTPPEQVAAEFIKICWRHAKEPVHDFRSLVSPADHARLLDFVYIESAEKLAEFSAFVDSLGIKKIHDWWAHKEMHPWIIPCLVKSQSRLSAEVWDTTPSTTNTNEAQHAWTNSLTGTGLSFAEGLTAAYDVDRNVADEIELSLKTGILANPHNESSHRAARNTTRHTTTSKKARESQQQNDAAQILRARLAEQVEKRRESNALSKDLKEQLQAINTTGGRSGKQTAPPLLSASSSGRVKSVPVRAGSSVQQMPSANVPTVVPADDPVHRPLMQTDNSIFEPSTADLPAVDEQPLYTELSANPAAYDTNFDFGMNIVSDFHQPAPASELQDMFTEAELVDLFNSDPSLFLPPPASDPLQEFMDSFVPPPGPPWSLISDDFSFSGPSVPVHDEGDSVLRLPPQPPSPPMSPGPSVEDPTAIAEVHAPRSRRPEVDTRDILPPTSKRVRAPTALKRQIEEQVKEQAQKKRKTTT</sequence>
<feature type="region of interest" description="Disordered" evidence="1">
    <location>
        <begin position="1153"/>
        <end position="1241"/>
    </location>
</feature>
<feature type="compositionally biased region" description="Basic residues" evidence="1">
    <location>
        <begin position="928"/>
        <end position="941"/>
    </location>
</feature>
<comment type="caution">
    <text evidence="2">The sequence shown here is derived from an EMBL/GenBank/DDBJ whole genome shotgun (WGS) entry which is preliminary data.</text>
</comment>
<name>A0AAD6S1H5_9AGAR</name>
<feature type="region of interest" description="Disordered" evidence="1">
    <location>
        <begin position="168"/>
        <end position="209"/>
    </location>
</feature>
<feature type="region of interest" description="Disordered" evidence="1">
    <location>
        <begin position="985"/>
        <end position="1008"/>
    </location>
</feature>
<evidence type="ECO:0000256" key="1">
    <source>
        <dbReference type="SAM" id="MobiDB-lite"/>
    </source>
</evidence>
<evidence type="ECO:0000313" key="2">
    <source>
        <dbReference type="EMBL" id="KAJ7019109.1"/>
    </source>
</evidence>
<dbReference type="Proteomes" id="UP001218188">
    <property type="component" value="Unassembled WGS sequence"/>
</dbReference>
<feature type="compositionally biased region" description="Polar residues" evidence="1">
    <location>
        <begin position="985"/>
        <end position="994"/>
    </location>
</feature>
<gene>
    <name evidence="2" type="ORF">C8F04DRAFT_353418</name>
</gene>
<dbReference type="AlphaFoldDB" id="A0AAD6S1H5"/>
<protein>
    <submittedName>
        <fullName evidence="2">Uncharacterized protein</fullName>
    </submittedName>
</protein>